<comment type="caution">
    <text evidence="1">The sequence shown here is derived from an EMBL/GenBank/DDBJ whole genome shotgun (WGS) entry which is preliminary data.</text>
</comment>
<dbReference type="EMBL" id="BPLR01021436">
    <property type="protein sequence ID" value="GIX89552.1"/>
    <property type="molecule type" value="Genomic_DNA"/>
</dbReference>
<name>A0AAV4NXC4_CAEEX</name>
<evidence type="ECO:0000313" key="2">
    <source>
        <dbReference type="Proteomes" id="UP001054945"/>
    </source>
</evidence>
<dbReference type="AlphaFoldDB" id="A0AAV4NXC4"/>
<organism evidence="1 2">
    <name type="scientific">Caerostris extrusa</name>
    <name type="common">Bark spider</name>
    <name type="synonym">Caerostris bankana</name>
    <dbReference type="NCBI Taxonomy" id="172846"/>
    <lineage>
        <taxon>Eukaryota</taxon>
        <taxon>Metazoa</taxon>
        <taxon>Ecdysozoa</taxon>
        <taxon>Arthropoda</taxon>
        <taxon>Chelicerata</taxon>
        <taxon>Arachnida</taxon>
        <taxon>Araneae</taxon>
        <taxon>Araneomorphae</taxon>
        <taxon>Entelegynae</taxon>
        <taxon>Araneoidea</taxon>
        <taxon>Araneidae</taxon>
        <taxon>Caerostris</taxon>
    </lineage>
</organism>
<reference evidence="1 2" key="1">
    <citation type="submission" date="2021-06" db="EMBL/GenBank/DDBJ databases">
        <title>Caerostris extrusa draft genome.</title>
        <authorList>
            <person name="Kono N."/>
            <person name="Arakawa K."/>
        </authorList>
    </citation>
    <scope>NUCLEOTIDE SEQUENCE [LARGE SCALE GENOMIC DNA]</scope>
</reference>
<proteinExistence type="predicted"/>
<protein>
    <submittedName>
        <fullName evidence="1">Uncharacterized protein</fullName>
    </submittedName>
</protein>
<evidence type="ECO:0000313" key="1">
    <source>
        <dbReference type="EMBL" id="GIX89552.1"/>
    </source>
</evidence>
<dbReference type="Proteomes" id="UP001054945">
    <property type="component" value="Unassembled WGS sequence"/>
</dbReference>
<sequence length="40" mass="4292">MEPGWAEIRVIEIEDILISKIKATITGAGEIVHSSRSSGP</sequence>
<feature type="non-terminal residue" evidence="1">
    <location>
        <position position="40"/>
    </location>
</feature>
<keyword evidence="2" id="KW-1185">Reference proteome</keyword>
<accession>A0AAV4NXC4</accession>
<gene>
    <name evidence="1" type="ORF">CEXT_722371</name>
</gene>